<comment type="caution">
    <text evidence="2">The sequence shown here is derived from an EMBL/GenBank/DDBJ whole genome shotgun (WGS) entry which is preliminary data.</text>
</comment>
<gene>
    <name evidence="2" type="ORF">SSX86_004236</name>
</gene>
<feature type="compositionally biased region" description="Low complexity" evidence="1">
    <location>
        <begin position="436"/>
        <end position="457"/>
    </location>
</feature>
<dbReference type="PANTHER" id="PTHR33137">
    <property type="entry name" value="MEDIATOR OF RNA POLYMERASE II TRANSCRIPTION SUBUNIT 15A-RELATED"/>
    <property type="match status" value="1"/>
</dbReference>
<evidence type="ECO:0000313" key="3">
    <source>
        <dbReference type="Proteomes" id="UP001408789"/>
    </source>
</evidence>
<dbReference type="GO" id="GO:0003713">
    <property type="term" value="F:transcription coactivator activity"/>
    <property type="evidence" value="ECO:0007669"/>
    <property type="project" value="InterPro"/>
</dbReference>
<organism evidence="2 3">
    <name type="scientific">Deinandra increscens subsp. villosa</name>
    <dbReference type="NCBI Taxonomy" id="3103831"/>
    <lineage>
        <taxon>Eukaryota</taxon>
        <taxon>Viridiplantae</taxon>
        <taxon>Streptophyta</taxon>
        <taxon>Embryophyta</taxon>
        <taxon>Tracheophyta</taxon>
        <taxon>Spermatophyta</taxon>
        <taxon>Magnoliopsida</taxon>
        <taxon>eudicotyledons</taxon>
        <taxon>Gunneridae</taxon>
        <taxon>Pentapetalae</taxon>
        <taxon>asterids</taxon>
        <taxon>campanulids</taxon>
        <taxon>Asterales</taxon>
        <taxon>Asteraceae</taxon>
        <taxon>Asteroideae</taxon>
        <taxon>Heliantheae alliance</taxon>
        <taxon>Madieae</taxon>
        <taxon>Madiinae</taxon>
        <taxon>Deinandra</taxon>
    </lineage>
</organism>
<dbReference type="InterPro" id="IPR044661">
    <property type="entry name" value="MED15a/b/c-like"/>
</dbReference>
<dbReference type="Proteomes" id="UP001408789">
    <property type="component" value="Unassembled WGS sequence"/>
</dbReference>
<proteinExistence type="predicted"/>
<evidence type="ECO:0000256" key="1">
    <source>
        <dbReference type="SAM" id="MobiDB-lite"/>
    </source>
</evidence>
<feature type="region of interest" description="Disordered" evidence="1">
    <location>
        <begin position="560"/>
        <end position="591"/>
    </location>
</feature>
<dbReference type="AlphaFoldDB" id="A0AAP0DJS2"/>
<feature type="region of interest" description="Disordered" evidence="1">
    <location>
        <begin position="436"/>
        <end position="463"/>
    </location>
</feature>
<sequence length="878" mass="97434">MMNNIDIGGGSSSSSVAEVDWENNINDLDVDLDSWIEELLDDSLDGSLMNSGLDAATITPNSPCQPFMSTINGGTNLGGSSSNVPQSGSAQEMMTMSSLTPCSSATTMQTEGIISSAVKYMSTISAQSSDSQTKTDVLEYEQLLQQVSKGKEVQQPTTHLLANQTNMTFGDQKNQLQYQMPSNPLHHCTGPMANTQTGNLQNSQALRVQMQQILNQNQLQLQQATRSSSNLISGRRQQLNINLSAPVGFAAPSTFPSSKEFREYVLRQIRIMKERYYNELVKMNYNAMELRSLATNRDVAENYEKVQTYLEKMMTFLNISRVDLIPKNNNRVYNYMNTIVNYVSYHMNRHGSSSQPAHQPARGPQVQPFRAMMLQNNSSPNPSRGFTNLEANMLTFNQNFPSRRPQPQSTQSRMPSSLNGLSFQVGIDQRVVNPQSRMPSSPISLFSSTSGTNNFSSRPLNHQQPPVANQNFNFEKMTAPMHKTNGLTGSKVRHGMSPLCSTVVNQCASPQFSLQSTVNPTTQQTSFSSSKFDVNKVLSPDSIAHSPFLLSSNSSTLSKQCSSGIHSSSTADSQKAKTPMDPPSEEPKNSKDQVFHLTEVVKSISSNALLSTLSDISSIEKEMDIIPHCVPFNVEKGMDIQDEKNIKFEYDHERPEKMRREFSVASVDSDPLVSQESDINSEETSSNKRMKIEIKWEMLEEIKELNNKLVETTINVVIDTTEDDISILESHEGTIVKCSFRNVCFPDLRGQQGGVSSEKVKFSSSRNPLLNAVLMPKMPEFVILLLVPANYPASSPRVIKSTCNVLNSEPWGKLYEEMLTKFDLSLQGIPGIPSLGDMARNWDASARAVMAEFMQKRGVKSLSSRYGNWENCMSSSST</sequence>
<dbReference type="PANTHER" id="PTHR33137:SF44">
    <property type="entry name" value="MEDIATOR COMPLEX SUBUNIT 15 KIX DOMAIN-CONTAINING PROTEIN"/>
    <property type="match status" value="1"/>
</dbReference>
<dbReference type="GO" id="GO:0031490">
    <property type="term" value="F:chromatin DNA binding"/>
    <property type="evidence" value="ECO:0007669"/>
    <property type="project" value="InterPro"/>
</dbReference>
<name>A0AAP0DJS2_9ASTR</name>
<keyword evidence="3" id="KW-1185">Reference proteome</keyword>
<evidence type="ECO:0000313" key="2">
    <source>
        <dbReference type="EMBL" id="KAK9075906.1"/>
    </source>
</evidence>
<feature type="compositionally biased region" description="Polar residues" evidence="1">
    <location>
        <begin position="560"/>
        <end position="573"/>
    </location>
</feature>
<reference evidence="2 3" key="1">
    <citation type="submission" date="2024-04" db="EMBL/GenBank/DDBJ databases">
        <title>The reference genome of an endangered Asteraceae, Deinandra increscens subsp. villosa, native to the Central Coast of California.</title>
        <authorList>
            <person name="Guilliams M."/>
            <person name="Hasenstab-Lehman K."/>
            <person name="Meyer R."/>
            <person name="Mcevoy S."/>
        </authorList>
    </citation>
    <scope>NUCLEOTIDE SEQUENCE [LARGE SCALE GENOMIC DNA]</scope>
    <source>
        <tissue evidence="2">Leaf</tissue>
    </source>
</reference>
<accession>A0AAP0DJS2</accession>
<protein>
    <submittedName>
        <fullName evidence="2">Uncharacterized protein</fullName>
    </submittedName>
</protein>
<dbReference type="EMBL" id="JBCNJP010000007">
    <property type="protein sequence ID" value="KAK9075906.1"/>
    <property type="molecule type" value="Genomic_DNA"/>
</dbReference>